<keyword evidence="5" id="KW-1185">Reference proteome</keyword>
<keyword evidence="1" id="KW-0479">Metal-binding</keyword>
<dbReference type="PROSITE" id="PS50158">
    <property type="entry name" value="ZF_CCHC"/>
    <property type="match status" value="1"/>
</dbReference>
<dbReference type="EMBL" id="CM001885">
    <property type="protein sequence ID" value="EOY14038.1"/>
    <property type="molecule type" value="Genomic_DNA"/>
</dbReference>
<feature type="compositionally biased region" description="Polar residues" evidence="2">
    <location>
        <begin position="97"/>
        <end position="106"/>
    </location>
</feature>
<feature type="region of interest" description="Disordered" evidence="2">
    <location>
        <begin position="301"/>
        <end position="322"/>
    </location>
</feature>
<sequence>MTYDFFEMRDLITVAHQGDVKVDAKPCGVSIGIRGEECLSRPRDGCHGPDGEFRVLRCAGDTHTISRRDGSPDTSHSISEGSLDSTARSRWQPEPSSPKSAYSNNINVSIRGCGRNVREQPENDKEKVTVASKPLRKVSGVRYFPPGCGECCTGGESIVSGKRLHPRAEDRSISTPNTGDAKVDAKPCGVSIGIRGEECLSMPRGGCHGPDGEFWIGRPPRYEHPPLTRSVGRGRGRSQHRQLNPIEGESTASTIRAALVVEQTKTLRHPPLSPLSTSIPAMPPEAVQALTAFFIALAGQAQAGQAPPTDPPAAPSVPPPPPPSHHQCWMFLILISLKRLGNIVVFLVWSRDLRGLADLLWGPARCFHCGQPGHIRSDYPQLGRATTAAPSPPAHTDMQRRDSSRLPRRQG</sequence>
<dbReference type="HOGENOM" id="CLU_669788_0_0_1"/>
<keyword evidence="1" id="KW-0863">Zinc-finger</keyword>
<feature type="compositionally biased region" description="Pro residues" evidence="2">
    <location>
        <begin position="308"/>
        <end position="322"/>
    </location>
</feature>
<dbReference type="GO" id="GO:0003676">
    <property type="term" value="F:nucleic acid binding"/>
    <property type="evidence" value="ECO:0007669"/>
    <property type="project" value="InterPro"/>
</dbReference>
<evidence type="ECO:0000256" key="1">
    <source>
        <dbReference type="PROSITE-ProRule" id="PRU00047"/>
    </source>
</evidence>
<feature type="domain" description="CCHC-type" evidence="3">
    <location>
        <begin position="365"/>
        <end position="381"/>
    </location>
</feature>
<dbReference type="InterPro" id="IPR001878">
    <property type="entry name" value="Znf_CCHC"/>
</dbReference>
<reference evidence="4 5" key="1">
    <citation type="journal article" date="2013" name="Genome Biol.">
        <title>The genome sequence of the most widely cultivated cacao type and its use to identify candidate genes regulating pod color.</title>
        <authorList>
            <person name="Motamayor J.C."/>
            <person name="Mockaitis K."/>
            <person name="Schmutz J."/>
            <person name="Haiminen N."/>
            <person name="Iii D.L."/>
            <person name="Cornejo O."/>
            <person name="Findley S.D."/>
            <person name="Zheng P."/>
            <person name="Utro F."/>
            <person name="Royaert S."/>
            <person name="Saski C."/>
            <person name="Jenkins J."/>
            <person name="Podicheti R."/>
            <person name="Zhao M."/>
            <person name="Scheffler B.E."/>
            <person name="Stack J.C."/>
            <person name="Feltus F.A."/>
            <person name="Mustiga G.M."/>
            <person name="Amores F."/>
            <person name="Phillips W."/>
            <person name="Marelli J.P."/>
            <person name="May G.D."/>
            <person name="Shapiro H."/>
            <person name="Ma J."/>
            <person name="Bustamante C.D."/>
            <person name="Schnell R.J."/>
            <person name="Main D."/>
            <person name="Gilbert D."/>
            <person name="Parida L."/>
            <person name="Kuhn D.N."/>
        </authorList>
    </citation>
    <scope>NUCLEOTIDE SEQUENCE [LARGE SCALE GENOMIC DNA]</scope>
    <source>
        <strain evidence="5">cv. Matina 1-6</strain>
    </source>
</reference>
<name>A0A061FAV5_THECC</name>
<accession>A0A061FAV5</accession>
<dbReference type="InParanoid" id="A0A061FAV5"/>
<evidence type="ECO:0000259" key="3">
    <source>
        <dbReference type="PROSITE" id="PS50158"/>
    </source>
</evidence>
<feature type="compositionally biased region" description="Polar residues" evidence="2">
    <location>
        <begin position="72"/>
        <end position="89"/>
    </location>
</feature>
<evidence type="ECO:0000313" key="4">
    <source>
        <dbReference type="EMBL" id="EOY14038.1"/>
    </source>
</evidence>
<keyword evidence="1" id="KW-0862">Zinc</keyword>
<dbReference type="Pfam" id="PF00098">
    <property type="entry name" value="zf-CCHC"/>
    <property type="match status" value="1"/>
</dbReference>
<dbReference type="Gramene" id="EOY14038">
    <property type="protein sequence ID" value="EOY14038"/>
    <property type="gene ID" value="TCM_033161"/>
</dbReference>
<protein>
    <recommendedName>
        <fullName evidence="3">CCHC-type domain-containing protein</fullName>
    </recommendedName>
</protein>
<evidence type="ECO:0000256" key="2">
    <source>
        <dbReference type="SAM" id="MobiDB-lite"/>
    </source>
</evidence>
<feature type="region of interest" description="Disordered" evidence="2">
    <location>
        <begin position="64"/>
        <end position="106"/>
    </location>
</feature>
<evidence type="ECO:0000313" key="5">
    <source>
        <dbReference type="Proteomes" id="UP000026915"/>
    </source>
</evidence>
<dbReference type="GO" id="GO:0008270">
    <property type="term" value="F:zinc ion binding"/>
    <property type="evidence" value="ECO:0007669"/>
    <property type="project" value="UniProtKB-KW"/>
</dbReference>
<organism evidence="4 5">
    <name type="scientific">Theobroma cacao</name>
    <name type="common">Cacao</name>
    <name type="synonym">Cocoa</name>
    <dbReference type="NCBI Taxonomy" id="3641"/>
    <lineage>
        <taxon>Eukaryota</taxon>
        <taxon>Viridiplantae</taxon>
        <taxon>Streptophyta</taxon>
        <taxon>Embryophyta</taxon>
        <taxon>Tracheophyta</taxon>
        <taxon>Spermatophyta</taxon>
        <taxon>Magnoliopsida</taxon>
        <taxon>eudicotyledons</taxon>
        <taxon>Gunneridae</taxon>
        <taxon>Pentapetalae</taxon>
        <taxon>rosids</taxon>
        <taxon>malvids</taxon>
        <taxon>Malvales</taxon>
        <taxon>Malvaceae</taxon>
        <taxon>Byttnerioideae</taxon>
        <taxon>Theobroma</taxon>
    </lineage>
</organism>
<feature type="region of interest" description="Disordered" evidence="2">
    <location>
        <begin position="163"/>
        <end position="183"/>
    </location>
</feature>
<dbReference type="Proteomes" id="UP000026915">
    <property type="component" value="Chromosome 7"/>
</dbReference>
<feature type="region of interest" description="Disordered" evidence="2">
    <location>
        <begin position="378"/>
        <end position="411"/>
    </location>
</feature>
<dbReference type="AlphaFoldDB" id="A0A061FAV5"/>
<gene>
    <name evidence="4" type="ORF">TCM_033161</name>
</gene>
<proteinExistence type="predicted"/>